<dbReference type="Pfam" id="PF12395">
    <property type="entry name" value="DUF3658"/>
    <property type="match status" value="1"/>
</dbReference>
<evidence type="ECO:0000313" key="3">
    <source>
        <dbReference type="EMBL" id="MPQ64615.1"/>
    </source>
</evidence>
<feature type="domain" description="DUF1835" evidence="1">
    <location>
        <begin position="5"/>
        <end position="128"/>
    </location>
</feature>
<dbReference type="InterPro" id="IPR022123">
    <property type="entry name" value="DUF3658"/>
</dbReference>
<dbReference type="InterPro" id="IPR014973">
    <property type="entry name" value="DUF1835"/>
</dbReference>
<evidence type="ECO:0000313" key="4">
    <source>
        <dbReference type="Proteomes" id="UP000342249"/>
    </source>
</evidence>
<organism evidence="3 4">
    <name type="scientific">Clostridium estertheticum</name>
    <dbReference type="NCBI Taxonomy" id="238834"/>
    <lineage>
        <taxon>Bacteria</taxon>
        <taxon>Bacillati</taxon>
        <taxon>Bacillota</taxon>
        <taxon>Clostridia</taxon>
        <taxon>Eubacteriales</taxon>
        <taxon>Clostridiaceae</taxon>
        <taxon>Clostridium</taxon>
    </lineage>
</organism>
<name>A0A5N7J7C9_9CLOT</name>
<evidence type="ECO:0000259" key="1">
    <source>
        <dbReference type="Pfam" id="PF08874"/>
    </source>
</evidence>
<evidence type="ECO:0000259" key="2">
    <source>
        <dbReference type="Pfam" id="PF12395"/>
    </source>
</evidence>
<dbReference type="RefSeq" id="WP_152753778.1">
    <property type="nucleotide sequence ID" value="NZ_SPSE01000056.1"/>
</dbReference>
<dbReference type="AlphaFoldDB" id="A0A5N7J7C9"/>
<dbReference type="Proteomes" id="UP000342249">
    <property type="component" value="Unassembled WGS sequence"/>
</dbReference>
<comment type="caution">
    <text evidence="3">The sequence shown here is derived from an EMBL/GenBank/DDBJ whole genome shotgun (WGS) entry which is preliminary data.</text>
</comment>
<dbReference type="Pfam" id="PF08874">
    <property type="entry name" value="DUF1835"/>
    <property type="match status" value="1"/>
</dbReference>
<gene>
    <name evidence="3" type="ORF">E4V82_21300</name>
</gene>
<feature type="domain" description="DUF3658" evidence="2">
    <location>
        <begin position="159"/>
        <end position="258"/>
    </location>
</feature>
<dbReference type="EMBL" id="SPSF01000053">
    <property type="protein sequence ID" value="MPQ64615.1"/>
    <property type="molecule type" value="Genomic_DNA"/>
</dbReference>
<protein>
    <submittedName>
        <fullName evidence="3">DUF1835 domain-containing protein</fullName>
    </submittedName>
</protein>
<proteinExistence type="predicted"/>
<accession>A0A5N7J7C9</accession>
<sequence>MNKIINICFSQSAGATLECAISTKELQDNEKVIVLFDDLSQGAIKGGVNIEERINWYNIIERADPLNLFTDSDTEELKENYNAFHDEISKIDSSDTLYIWYGSSQEFCGMLYTLEFLKGRKPNTYIIDIKDTVIKHKETVFQANNLGEIIPENIEKYAAAKRKLNSNEYKQFLDAWESLKKDDSILRVLKDGKVKSVAENYFDIDILKYTPKEFRESARIVGNVVGNSENKISKEYIFRRIKELIKAGKIECNGKFRFMIMEIKITQEGLKYLNTDKDAMKIWEEYKKESDQEQEMKNKYREKGRMEEKIAIAQNLKDVLDMETIADKTGLSVEQVKSAASRYY</sequence>
<reference evidence="3 4" key="1">
    <citation type="journal article" date="2019" name="Lett. Appl. Microbiol.">
        <title>A case of 'blown pack' spoilage of vacuum-packaged pork likely associated with Clostridium estertheticum in Canada.</title>
        <authorList>
            <person name="Zhang P."/>
            <person name="Ward P."/>
            <person name="McMullen L.M."/>
            <person name="Yang X."/>
        </authorList>
    </citation>
    <scope>NUCLEOTIDE SEQUENCE [LARGE SCALE GENOMIC DNA]</scope>
    <source>
        <strain evidence="3 4">MA19</strain>
    </source>
</reference>